<sequence length="48" mass="5472">MLKSTWVVLSLSSGHPLGFKLSSSLYPRMGSARTKLKGHRRYVTIYLF</sequence>
<protein>
    <submittedName>
        <fullName evidence="1">Uncharacterized protein</fullName>
    </submittedName>
</protein>
<accession>A0A2P2NUN2</accession>
<evidence type="ECO:0000313" key="1">
    <source>
        <dbReference type="EMBL" id="MBX46227.1"/>
    </source>
</evidence>
<dbReference type="AlphaFoldDB" id="A0A2P2NUN2"/>
<organism evidence="1">
    <name type="scientific">Rhizophora mucronata</name>
    <name type="common">Asiatic mangrove</name>
    <dbReference type="NCBI Taxonomy" id="61149"/>
    <lineage>
        <taxon>Eukaryota</taxon>
        <taxon>Viridiplantae</taxon>
        <taxon>Streptophyta</taxon>
        <taxon>Embryophyta</taxon>
        <taxon>Tracheophyta</taxon>
        <taxon>Spermatophyta</taxon>
        <taxon>Magnoliopsida</taxon>
        <taxon>eudicotyledons</taxon>
        <taxon>Gunneridae</taxon>
        <taxon>Pentapetalae</taxon>
        <taxon>rosids</taxon>
        <taxon>fabids</taxon>
        <taxon>Malpighiales</taxon>
        <taxon>Rhizophoraceae</taxon>
        <taxon>Rhizophora</taxon>
    </lineage>
</organism>
<name>A0A2P2NUN2_RHIMU</name>
<reference evidence="1" key="1">
    <citation type="submission" date="2018-02" db="EMBL/GenBank/DDBJ databases">
        <title>Rhizophora mucronata_Transcriptome.</title>
        <authorList>
            <person name="Meera S.P."/>
            <person name="Sreeshan A."/>
            <person name="Augustine A."/>
        </authorList>
    </citation>
    <scope>NUCLEOTIDE SEQUENCE</scope>
    <source>
        <tissue evidence="1">Leaf</tissue>
    </source>
</reference>
<dbReference type="EMBL" id="GGEC01065743">
    <property type="protein sequence ID" value="MBX46227.1"/>
    <property type="molecule type" value="Transcribed_RNA"/>
</dbReference>
<proteinExistence type="predicted"/>